<evidence type="ECO:0000256" key="4">
    <source>
        <dbReference type="ARBA" id="ARBA00023163"/>
    </source>
</evidence>
<keyword evidence="4" id="KW-0804">Transcription</keyword>
<proteinExistence type="predicted"/>
<gene>
    <name evidence="7" type="ORF">L3X38_013724</name>
</gene>
<dbReference type="SUPFAM" id="SSF55455">
    <property type="entry name" value="SRF-like"/>
    <property type="match status" value="1"/>
</dbReference>
<dbReference type="InterPro" id="IPR036879">
    <property type="entry name" value="TF_MADSbox_sf"/>
</dbReference>
<dbReference type="GO" id="GO:0005634">
    <property type="term" value="C:nucleus"/>
    <property type="evidence" value="ECO:0007669"/>
    <property type="project" value="UniProtKB-SubCell"/>
</dbReference>
<evidence type="ECO:0000256" key="3">
    <source>
        <dbReference type="ARBA" id="ARBA00023125"/>
    </source>
</evidence>
<dbReference type="InterPro" id="IPR002100">
    <property type="entry name" value="TF_MADSbox"/>
</dbReference>
<dbReference type="SMART" id="SM00432">
    <property type="entry name" value="MADS"/>
    <property type="match status" value="1"/>
</dbReference>
<keyword evidence="2" id="KW-0805">Transcription regulation</keyword>
<dbReference type="Proteomes" id="UP001054821">
    <property type="component" value="Chromosome 2"/>
</dbReference>
<dbReference type="GO" id="GO:0046983">
    <property type="term" value="F:protein dimerization activity"/>
    <property type="evidence" value="ECO:0007669"/>
    <property type="project" value="InterPro"/>
</dbReference>
<keyword evidence="3" id="KW-0238">DNA-binding</keyword>
<dbReference type="Pfam" id="PF00319">
    <property type="entry name" value="SRF-TF"/>
    <property type="match status" value="1"/>
</dbReference>
<protein>
    <recommendedName>
        <fullName evidence="6">MADS-box domain-containing protein</fullName>
    </recommendedName>
</protein>
<evidence type="ECO:0000256" key="1">
    <source>
        <dbReference type="ARBA" id="ARBA00004123"/>
    </source>
</evidence>
<evidence type="ECO:0000313" key="7">
    <source>
        <dbReference type="EMBL" id="KAI5345847.1"/>
    </source>
</evidence>
<feature type="domain" description="MADS-box" evidence="6">
    <location>
        <begin position="10"/>
        <end position="51"/>
    </location>
</feature>
<evidence type="ECO:0000259" key="6">
    <source>
        <dbReference type="PROSITE" id="PS50066"/>
    </source>
</evidence>
<dbReference type="AlphaFoldDB" id="A0AAD4ZGF3"/>
<evidence type="ECO:0000313" key="8">
    <source>
        <dbReference type="Proteomes" id="UP001054821"/>
    </source>
</evidence>
<sequence>MEQKEAKVYKNRRYVSFSKRRSGLFSKGKDFCKKFEAEIGIVVLSEAGRPYWSPDNPSLDAVLDRFMQSDQAPTNAIDFKVRLQKKRKREEPDNEVQGQLAEEVKLCRTVKDMFSLRDKYLVLLQDHTNKRMKGSHVLEKGEAKCVSTSPSNLSFEDSVWVEPISRHKDICSSSTLKLDSQHDHRLGNNNGVRGGHDDGWFWDEILKDGYTQGVLKPISKSEDVLYDSTINFESDRNVFDTHHGNINGGEGSSWCKDWEDGKAQCALMQPISKSEEVLHNSTQNLESNRNVFTDQHGNNNDDYGTCRDRILEYDKTHQLANSEDVLFTSTPNFECDRLNKKNDGGDNNISFWDKILEEGKSECVSFQPISESEDFLYNPSLNFESDNRGFDHYQGDNNSGAELCWNEEWEHGKVECVKTQPISKSEDIWANTTPNFENNHDHVHGGNNIKDDEGCLLDLDKTGEVIKETNHPSRDPIEHYLVWPGDDNTNNYNYEVDGVSALRGMLGSTLDFAQQNPNPNPNPNPNNYYSYLENLCNEDTTFDYLL</sequence>
<dbReference type="PROSITE" id="PS50066">
    <property type="entry name" value="MADS_BOX_2"/>
    <property type="match status" value="1"/>
</dbReference>
<comment type="subcellular location">
    <subcellularLocation>
        <location evidence="1">Nucleus</location>
    </subcellularLocation>
</comment>
<dbReference type="Gene3D" id="3.40.1810.10">
    <property type="entry name" value="Transcription factor, MADS-box"/>
    <property type="match status" value="1"/>
</dbReference>
<evidence type="ECO:0000256" key="5">
    <source>
        <dbReference type="ARBA" id="ARBA00023242"/>
    </source>
</evidence>
<dbReference type="GO" id="GO:0003677">
    <property type="term" value="F:DNA binding"/>
    <property type="evidence" value="ECO:0007669"/>
    <property type="project" value="UniProtKB-KW"/>
</dbReference>
<reference evidence="7 8" key="1">
    <citation type="journal article" date="2022" name="G3 (Bethesda)">
        <title>Whole-genome sequence and methylome profiling of the almond [Prunus dulcis (Mill.) D.A. Webb] cultivar 'Nonpareil'.</title>
        <authorList>
            <person name="D'Amico-Willman K.M."/>
            <person name="Ouma W.Z."/>
            <person name="Meulia T."/>
            <person name="Sideli G.M."/>
            <person name="Gradziel T.M."/>
            <person name="Fresnedo-Ramirez J."/>
        </authorList>
    </citation>
    <scope>NUCLEOTIDE SEQUENCE [LARGE SCALE GENOMIC DNA]</scope>
    <source>
        <strain evidence="7">Clone GOH B32 T37-40</strain>
    </source>
</reference>
<keyword evidence="8" id="KW-1185">Reference proteome</keyword>
<name>A0AAD4ZGF3_PRUDU</name>
<comment type="caution">
    <text evidence="7">The sequence shown here is derived from an EMBL/GenBank/DDBJ whole genome shotgun (WGS) entry which is preliminary data.</text>
</comment>
<keyword evidence="5" id="KW-0539">Nucleus</keyword>
<organism evidence="7 8">
    <name type="scientific">Prunus dulcis</name>
    <name type="common">Almond</name>
    <name type="synonym">Amygdalus dulcis</name>
    <dbReference type="NCBI Taxonomy" id="3755"/>
    <lineage>
        <taxon>Eukaryota</taxon>
        <taxon>Viridiplantae</taxon>
        <taxon>Streptophyta</taxon>
        <taxon>Embryophyta</taxon>
        <taxon>Tracheophyta</taxon>
        <taxon>Spermatophyta</taxon>
        <taxon>Magnoliopsida</taxon>
        <taxon>eudicotyledons</taxon>
        <taxon>Gunneridae</taxon>
        <taxon>Pentapetalae</taxon>
        <taxon>rosids</taxon>
        <taxon>fabids</taxon>
        <taxon>Rosales</taxon>
        <taxon>Rosaceae</taxon>
        <taxon>Amygdaloideae</taxon>
        <taxon>Amygdaleae</taxon>
        <taxon>Prunus</taxon>
    </lineage>
</organism>
<evidence type="ECO:0000256" key="2">
    <source>
        <dbReference type="ARBA" id="ARBA00023015"/>
    </source>
</evidence>
<dbReference type="EMBL" id="JAJFAZ020000002">
    <property type="protein sequence ID" value="KAI5345847.1"/>
    <property type="molecule type" value="Genomic_DNA"/>
</dbReference>
<accession>A0AAD4ZGF3</accession>